<evidence type="ECO:0000313" key="3">
    <source>
        <dbReference type="Proteomes" id="UP000324479"/>
    </source>
</evidence>
<evidence type="ECO:0000313" key="2">
    <source>
        <dbReference type="EMBL" id="KAA5547196.1"/>
    </source>
</evidence>
<reference evidence="2 3" key="1">
    <citation type="submission" date="2019-08" db="EMBL/GenBank/DDBJ databases">
        <authorList>
            <person name="Dhanesh K."/>
            <person name="Kumar G."/>
            <person name="Sasikala C."/>
            <person name="Venkata Ramana C."/>
        </authorList>
    </citation>
    <scope>NUCLEOTIDE SEQUENCE [LARGE SCALE GENOMIC DNA]</scope>
    <source>
        <strain evidence="2 3">JC645</strain>
    </source>
</reference>
<gene>
    <name evidence="2" type="ORF">FYK55_01980</name>
</gene>
<accession>A0A5M6DLC0</accession>
<keyword evidence="3" id="KW-1185">Reference proteome</keyword>
<organism evidence="2 3">
    <name type="scientific">Roseiconus nitratireducens</name>
    <dbReference type="NCBI Taxonomy" id="2605748"/>
    <lineage>
        <taxon>Bacteria</taxon>
        <taxon>Pseudomonadati</taxon>
        <taxon>Planctomycetota</taxon>
        <taxon>Planctomycetia</taxon>
        <taxon>Pirellulales</taxon>
        <taxon>Pirellulaceae</taxon>
        <taxon>Roseiconus</taxon>
    </lineage>
</organism>
<sequence length="70" mass="8010">MSASSDHTTPTPPNELHDRDAASSWDELATCVRRGNRDAFDQWLDAQLTAMESDLQRFSTPNSRFREGRR</sequence>
<feature type="region of interest" description="Disordered" evidence="1">
    <location>
        <begin position="1"/>
        <end position="23"/>
    </location>
</feature>
<name>A0A5M6DLC0_9BACT</name>
<evidence type="ECO:0000256" key="1">
    <source>
        <dbReference type="SAM" id="MobiDB-lite"/>
    </source>
</evidence>
<dbReference type="AlphaFoldDB" id="A0A5M6DLC0"/>
<dbReference type="EMBL" id="VWOX01000001">
    <property type="protein sequence ID" value="KAA5547196.1"/>
    <property type="molecule type" value="Genomic_DNA"/>
</dbReference>
<dbReference type="RefSeq" id="WP_150074309.1">
    <property type="nucleotide sequence ID" value="NZ_VWOX01000001.1"/>
</dbReference>
<protein>
    <submittedName>
        <fullName evidence="2">Uncharacterized protein</fullName>
    </submittedName>
</protein>
<proteinExistence type="predicted"/>
<comment type="caution">
    <text evidence="2">The sequence shown here is derived from an EMBL/GenBank/DDBJ whole genome shotgun (WGS) entry which is preliminary data.</text>
</comment>
<dbReference type="Proteomes" id="UP000324479">
    <property type="component" value="Unassembled WGS sequence"/>
</dbReference>